<keyword evidence="3" id="KW-1185">Reference proteome</keyword>
<dbReference type="EMBL" id="ACXX02000013">
    <property type="protein sequence ID" value="EGD46492.1"/>
    <property type="molecule type" value="Genomic_DNA"/>
</dbReference>
<dbReference type="InterPro" id="IPR005077">
    <property type="entry name" value="Peptidase_C11"/>
</dbReference>
<dbReference type="Pfam" id="PF03415">
    <property type="entry name" value="Peptidase_C11"/>
    <property type="match status" value="1"/>
</dbReference>
<dbReference type="Proteomes" id="UP000003860">
    <property type="component" value="Unassembled WGS sequence"/>
</dbReference>
<reference evidence="2" key="1">
    <citation type="submission" date="2009-07" db="EMBL/GenBank/DDBJ databases">
        <authorList>
            <consortium name="US DOE Joint Genome Institute (JGI-PGF)"/>
            <person name="Lucas S."/>
            <person name="Copeland A."/>
            <person name="Lapidus A."/>
            <person name="Glavina del Rio T."/>
            <person name="Tice H."/>
            <person name="Bruce D."/>
            <person name="Goodwin L."/>
            <person name="Pitluck S."/>
            <person name="Larimer F."/>
            <person name="Land M.L."/>
            <person name="Mouttaki H."/>
            <person name="He Z."/>
            <person name="Zhou J."/>
            <person name="Hemme C.L."/>
        </authorList>
    </citation>
    <scope>NUCLEOTIDE SEQUENCE</scope>
    <source>
        <strain evidence="2">DSM 2782</strain>
    </source>
</reference>
<keyword evidence="1" id="KW-0732">Signal</keyword>
<proteinExistence type="predicted"/>
<dbReference type="PANTHER" id="PTHR37835">
    <property type="entry name" value="ALPHA-CLOSTRIPAIN"/>
    <property type="match status" value="1"/>
</dbReference>
<dbReference type="AlphaFoldDB" id="F1TGC7"/>
<accession>F1TGC7</accession>
<comment type="caution">
    <text evidence="2">The sequence shown here is derived from an EMBL/GenBank/DDBJ whole genome shotgun (WGS) entry which is preliminary data.</text>
</comment>
<organism evidence="2 3">
    <name type="scientific">Ruminiclostridium papyrosolvens DSM 2782</name>
    <dbReference type="NCBI Taxonomy" id="588581"/>
    <lineage>
        <taxon>Bacteria</taxon>
        <taxon>Bacillati</taxon>
        <taxon>Bacillota</taxon>
        <taxon>Clostridia</taxon>
        <taxon>Eubacteriales</taxon>
        <taxon>Oscillospiraceae</taxon>
        <taxon>Ruminiclostridium</taxon>
    </lineage>
</organism>
<evidence type="ECO:0000313" key="3">
    <source>
        <dbReference type="Proteomes" id="UP000003860"/>
    </source>
</evidence>
<dbReference type="OrthoDB" id="5507507at2"/>
<sequence>MRKFMSAALVLAICVFTVLFSGSNVEAAVKVAPYTVLVYMVGSDLESNGGAATDDLIEMAAVGSTKNVNILVETGGTKKWNLPMISNKVNQRWLVQKENIKLLKNDLGNRSMGKQSTLQDFLVWGIKNYPAKKYAVVFWDHGAGAKGFGYDENNSGNDPTLSIKEINGALKAATAASKQKFELVGFDACLMGNIETATGIMDYASYMVASEELEPGHGWEYTSALQALNKKPTATGAEFGKAIADGYKKQATSQGTVNQITLSVVNLAKVSAVNTAFENFIKKASNDIKDPQRITAVSKARVKAEDYGDAGAHGGTTDMADIYDIAYNLKSIYQTEANQLMKSIKACITYKVTSDTKPNANGLSVYFPCKDKESFKDNLKEYQNTGYSKNYQKFLATYVDGILKDTTPIQLIQADPKAGGGDSNSLFSVQIAPEDIADINELYSVLAMPCDEEGNTIMYLGMNKDVELDPITGIVKENFTGTWTTLGGQIVSMYIDEIIDDNYVTYSIPAKLNGESVDIKVLYSEEYPEGIVLGAWKGIDEKTGMPDKDIIKICTGDEIIPQYYYYGVTDDLGGYVNGYVDGEAIKVGDELKLEVVELPEADYLYGFYMTDTAQNSSTSEFVTFNIKDGYITVKN</sequence>
<dbReference type="PANTHER" id="PTHR37835:SF1">
    <property type="entry name" value="ALPHA-CLOSTRIPAIN"/>
    <property type="match status" value="1"/>
</dbReference>
<evidence type="ECO:0000256" key="1">
    <source>
        <dbReference type="SAM" id="SignalP"/>
    </source>
</evidence>
<feature type="signal peptide" evidence="1">
    <location>
        <begin position="1"/>
        <end position="27"/>
    </location>
</feature>
<dbReference type="eggNOG" id="COG1716">
    <property type="taxonomic scope" value="Bacteria"/>
</dbReference>
<gene>
    <name evidence="2" type="ORF">Cpap_0745</name>
</gene>
<dbReference type="Gene3D" id="3.40.50.11970">
    <property type="match status" value="1"/>
</dbReference>
<dbReference type="RefSeq" id="WP_004621206.1">
    <property type="nucleotide sequence ID" value="NZ_ACXX02000013.1"/>
</dbReference>
<dbReference type="STRING" id="588581.Cpap_0745"/>
<evidence type="ECO:0000313" key="2">
    <source>
        <dbReference type="EMBL" id="EGD46492.1"/>
    </source>
</evidence>
<feature type="chain" id="PRO_5003271349" evidence="1">
    <location>
        <begin position="28"/>
        <end position="635"/>
    </location>
</feature>
<name>F1TGC7_9FIRM</name>
<protein>
    <submittedName>
        <fullName evidence="2">Peptidase C11 clostripain</fullName>
    </submittedName>
</protein>
<reference evidence="2" key="2">
    <citation type="submission" date="2011-01" db="EMBL/GenBank/DDBJ databases">
        <title>The Non-contiguous Finished genome of Clostridium papyrosolvens.</title>
        <authorList>
            <person name="Lucas S."/>
            <person name="Copeland A."/>
            <person name="Lapidus A."/>
            <person name="Cheng J.-F."/>
            <person name="Goodwin L."/>
            <person name="Pitluck S."/>
            <person name="Misra M."/>
            <person name="Chertkov O."/>
            <person name="Detter J.C."/>
            <person name="Han C."/>
            <person name="Tapia R."/>
            <person name="Land M."/>
            <person name="Hauser L."/>
            <person name="Kyrpides N."/>
            <person name="Ivanova N."/>
            <person name="Pagani I."/>
            <person name="Mouttaki H."/>
            <person name="He Z."/>
            <person name="Zhou J."/>
            <person name="Hemme C.L."/>
            <person name="Woyke T."/>
        </authorList>
    </citation>
    <scope>NUCLEOTIDE SEQUENCE [LARGE SCALE GENOMIC DNA]</scope>
    <source>
        <strain evidence="2">DSM 2782</strain>
    </source>
</reference>